<comment type="caution">
    <text evidence="1">The sequence shown here is derived from an EMBL/GenBank/DDBJ whole genome shotgun (WGS) entry which is preliminary data.</text>
</comment>
<proteinExistence type="predicted"/>
<dbReference type="EMBL" id="JAAAUQ010001186">
    <property type="protein sequence ID" value="KAF9142021.1"/>
    <property type="molecule type" value="Genomic_DNA"/>
</dbReference>
<accession>A0A9P5V712</accession>
<gene>
    <name evidence="1" type="ORF">BG015_001063</name>
</gene>
<sequence>MPSTDSHQIWDITELLMTIGRVLDRNSLNAMTRINKFFHTLFSLLLYNTLTLELKGQRQRLPSLRALRNNAIHIHHLAIAFPTNLDHLDALADCPNL</sequence>
<keyword evidence="2" id="KW-1185">Reference proteome</keyword>
<dbReference type="AlphaFoldDB" id="A0A9P5V712"/>
<protein>
    <submittedName>
        <fullName evidence="1">Uncharacterized protein</fullName>
    </submittedName>
</protein>
<name>A0A9P5V712_9FUNG</name>
<dbReference type="Proteomes" id="UP000748756">
    <property type="component" value="Unassembled WGS sequence"/>
</dbReference>
<evidence type="ECO:0000313" key="1">
    <source>
        <dbReference type="EMBL" id="KAF9142021.1"/>
    </source>
</evidence>
<reference evidence="1" key="1">
    <citation type="journal article" date="2020" name="Fungal Divers.">
        <title>Resolving the Mortierellaceae phylogeny through synthesis of multi-gene phylogenetics and phylogenomics.</title>
        <authorList>
            <person name="Vandepol N."/>
            <person name="Liber J."/>
            <person name="Desiro A."/>
            <person name="Na H."/>
            <person name="Kennedy M."/>
            <person name="Barry K."/>
            <person name="Grigoriev I.V."/>
            <person name="Miller A.N."/>
            <person name="O'Donnell K."/>
            <person name="Stajich J.E."/>
            <person name="Bonito G."/>
        </authorList>
    </citation>
    <scope>NUCLEOTIDE SEQUENCE</scope>
    <source>
        <strain evidence="1">NRRL 6426</strain>
    </source>
</reference>
<organism evidence="1 2">
    <name type="scientific">Linnemannia schmuckeri</name>
    <dbReference type="NCBI Taxonomy" id="64567"/>
    <lineage>
        <taxon>Eukaryota</taxon>
        <taxon>Fungi</taxon>
        <taxon>Fungi incertae sedis</taxon>
        <taxon>Mucoromycota</taxon>
        <taxon>Mortierellomycotina</taxon>
        <taxon>Mortierellomycetes</taxon>
        <taxon>Mortierellales</taxon>
        <taxon>Mortierellaceae</taxon>
        <taxon>Linnemannia</taxon>
    </lineage>
</organism>
<feature type="non-terminal residue" evidence="1">
    <location>
        <position position="97"/>
    </location>
</feature>
<evidence type="ECO:0000313" key="2">
    <source>
        <dbReference type="Proteomes" id="UP000748756"/>
    </source>
</evidence>